<dbReference type="Proteomes" id="UP000248659">
    <property type="component" value="Unassembled WGS sequence"/>
</dbReference>
<comment type="caution">
    <text evidence="1">The sequence shown here is derived from an EMBL/GenBank/DDBJ whole genome shotgun (WGS) entry which is preliminary data.</text>
</comment>
<dbReference type="EMBL" id="MUAV01000045">
    <property type="protein sequence ID" value="RAP39528.1"/>
    <property type="molecule type" value="Genomic_DNA"/>
</dbReference>
<keyword evidence="2" id="KW-1185">Reference proteome</keyword>
<reference evidence="1 2" key="1">
    <citation type="submission" date="2017-01" db="EMBL/GenBank/DDBJ databases">
        <title>Genome sequence of Rhodovulum viride JA756.</title>
        <authorList>
            <person name="Lakshmi K.V."/>
            <person name="Tushar L.D."/>
            <person name="Sasikala C."/>
            <person name="Venkataramana C."/>
        </authorList>
    </citation>
    <scope>NUCLEOTIDE SEQUENCE [LARGE SCALE GENOMIC DNA]</scope>
    <source>
        <strain evidence="1 2">JA756</strain>
    </source>
</reference>
<gene>
    <name evidence="1" type="ORF">BYZ73_20030</name>
</gene>
<proteinExistence type="predicted"/>
<protein>
    <submittedName>
        <fullName evidence="1">Uncharacterized protein</fullName>
    </submittedName>
</protein>
<organism evidence="1 2">
    <name type="scientific">Rhodovulum viride</name>
    <dbReference type="NCBI Taxonomy" id="1231134"/>
    <lineage>
        <taxon>Bacteria</taxon>
        <taxon>Pseudomonadati</taxon>
        <taxon>Pseudomonadota</taxon>
        <taxon>Alphaproteobacteria</taxon>
        <taxon>Rhodobacterales</taxon>
        <taxon>Paracoccaceae</taxon>
        <taxon>Rhodovulum</taxon>
    </lineage>
</organism>
<sequence length="69" mass="7881">MLRRGATEGADGGFRDFALRIVTFRFECAVVVRGGAEAVKELETVAGLCRTLMFRWWFQVLRTTWKLAI</sequence>
<evidence type="ECO:0000313" key="1">
    <source>
        <dbReference type="EMBL" id="RAP39528.1"/>
    </source>
</evidence>
<accession>A0ABX9DDV3</accession>
<name>A0ABX9DDV3_9RHOB</name>
<evidence type="ECO:0000313" key="2">
    <source>
        <dbReference type="Proteomes" id="UP000248659"/>
    </source>
</evidence>